<dbReference type="InterPro" id="IPR042047">
    <property type="entry name" value="SleB_dom1"/>
</dbReference>
<sequence>MRQRLITVLLACLPLLLLSYPPANAADPSPRAKVAEQKARVLEKTASADGTATAPPDVTITKAGVQAVDPNGTAPLDDAITCLARTVYWEARGTDTREMEAVAEVVMNRLASPDFPNTVCGVVRQGSEQGNCQFSWWCDGRPDEADSEKAYTYSREIARRALNGDLPQRTRGALFFHHRGVSPAWADHFTRTVSTQEFIFYKPKKG</sequence>
<dbReference type="STRING" id="657387.BH688_11820"/>
<reference evidence="1 2" key="1">
    <citation type="submission" date="2019-08" db="EMBL/GenBank/DDBJ databases">
        <title>Complete genome sequence of Kushneria sp. YCWA18, a halophilic phosphate-solubilizing bacterium isolated from Daqiao saltern in China.</title>
        <authorList>
            <person name="Du G.-X."/>
            <person name="Qu L.-Y."/>
        </authorList>
    </citation>
    <scope>NUCLEOTIDE SEQUENCE [LARGE SCALE GENOMIC DNA]</scope>
    <source>
        <strain evidence="1 2">YCWA18</strain>
    </source>
</reference>
<dbReference type="Proteomes" id="UP000322553">
    <property type="component" value="Chromosome"/>
</dbReference>
<organism evidence="1 2">
    <name type="scientific">Kushneria phosphatilytica</name>
    <dbReference type="NCBI Taxonomy" id="657387"/>
    <lineage>
        <taxon>Bacteria</taxon>
        <taxon>Pseudomonadati</taxon>
        <taxon>Pseudomonadota</taxon>
        <taxon>Gammaproteobacteria</taxon>
        <taxon>Oceanospirillales</taxon>
        <taxon>Halomonadaceae</taxon>
        <taxon>Kushneria</taxon>
    </lineage>
</organism>
<proteinExistence type="predicted"/>
<evidence type="ECO:0000313" key="2">
    <source>
        <dbReference type="Proteomes" id="UP000322553"/>
    </source>
</evidence>
<dbReference type="GO" id="GO:0016787">
    <property type="term" value="F:hydrolase activity"/>
    <property type="evidence" value="ECO:0007669"/>
    <property type="project" value="UniProtKB-KW"/>
</dbReference>
<dbReference type="AlphaFoldDB" id="A0A1S1NNT1"/>
<gene>
    <name evidence="1" type="ORF">FY550_15635</name>
</gene>
<dbReference type="RefSeq" id="WP_070980421.1">
    <property type="nucleotide sequence ID" value="NZ_CP043420.1"/>
</dbReference>
<dbReference type="EMBL" id="CP043420">
    <property type="protein sequence ID" value="QEL12429.1"/>
    <property type="molecule type" value="Genomic_DNA"/>
</dbReference>
<dbReference type="Gene3D" id="1.10.10.2520">
    <property type="entry name" value="Cell wall hydrolase SleB, domain 1"/>
    <property type="match status" value="1"/>
</dbReference>
<dbReference type="KEGG" id="kuy:FY550_15635"/>
<dbReference type="InterPro" id="IPR011105">
    <property type="entry name" value="Cell_wall_hydrolase_SleB"/>
</dbReference>
<dbReference type="OrthoDB" id="9785345at2"/>
<protein>
    <submittedName>
        <fullName evidence="1">Cell wall hydrolase</fullName>
    </submittedName>
</protein>
<accession>A0A1S1NNT1</accession>
<keyword evidence="2" id="KW-1185">Reference proteome</keyword>
<evidence type="ECO:0000313" key="1">
    <source>
        <dbReference type="EMBL" id="QEL12429.1"/>
    </source>
</evidence>
<dbReference type="Pfam" id="PF07486">
    <property type="entry name" value="Hydrolase_2"/>
    <property type="match status" value="1"/>
</dbReference>
<name>A0A1S1NNT1_9GAMM</name>
<keyword evidence="1" id="KW-0378">Hydrolase</keyword>